<dbReference type="Proteomes" id="UP000718451">
    <property type="component" value="Unassembled WGS sequence"/>
</dbReference>
<feature type="signal peptide" evidence="1">
    <location>
        <begin position="1"/>
        <end position="19"/>
    </location>
</feature>
<evidence type="ECO:0000256" key="1">
    <source>
        <dbReference type="SAM" id="SignalP"/>
    </source>
</evidence>
<proteinExistence type="predicted"/>
<sequence length="123" mass="14440">MRTTILVLLTLLFCCTALAQEGTISVEQDQKMEQLLSVYNRVNKQREYYQIQVGFGTAQKAEYLKSKVDVEYPGWFSKIDFEEPTFRVKLGKFYDLLEAERRFQLVRKKYPNAMLIGPINDKD</sequence>
<evidence type="ECO:0000313" key="2">
    <source>
        <dbReference type="EMBL" id="NKI30645.1"/>
    </source>
</evidence>
<accession>A0ABX1GNV5</accession>
<organism evidence="2 3">
    <name type="scientific">Croceivirga thetidis</name>
    <dbReference type="NCBI Taxonomy" id="2721623"/>
    <lineage>
        <taxon>Bacteria</taxon>
        <taxon>Pseudomonadati</taxon>
        <taxon>Bacteroidota</taxon>
        <taxon>Flavobacteriia</taxon>
        <taxon>Flavobacteriales</taxon>
        <taxon>Flavobacteriaceae</taxon>
        <taxon>Croceivirga</taxon>
    </lineage>
</organism>
<dbReference type="RefSeq" id="WP_168550883.1">
    <property type="nucleotide sequence ID" value="NZ_JAAWWL010000001.1"/>
</dbReference>
<dbReference type="EMBL" id="JAAWWL010000001">
    <property type="protein sequence ID" value="NKI30645.1"/>
    <property type="molecule type" value="Genomic_DNA"/>
</dbReference>
<keyword evidence="3" id="KW-1185">Reference proteome</keyword>
<feature type="chain" id="PRO_5046443078" evidence="1">
    <location>
        <begin position="20"/>
        <end position="123"/>
    </location>
</feature>
<comment type="caution">
    <text evidence="2">The sequence shown here is derived from an EMBL/GenBank/DDBJ whole genome shotgun (WGS) entry which is preliminary data.</text>
</comment>
<evidence type="ECO:0000313" key="3">
    <source>
        <dbReference type="Proteomes" id="UP000718451"/>
    </source>
</evidence>
<gene>
    <name evidence="2" type="ORF">HCU67_01715</name>
</gene>
<name>A0ABX1GNV5_9FLAO</name>
<reference evidence="2 3" key="1">
    <citation type="submission" date="2020-04" db="EMBL/GenBank/DDBJ databases">
        <authorList>
            <person name="Yoon J."/>
        </authorList>
    </citation>
    <scope>NUCLEOTIDE SEQUENCE [LARGE SCALE GENOMIC DNA]</scope>
    <source>
        <strain evidence="2 3">DJ-13</strain>
    </source>
</reference>
<protein>
    <submittedName>
        <fullName evidence="2">SPOR domain-containing protein</fullName>
    </submittedName>
</protein>
<keyword evidence="1" id="KW-0732">Signal</keyword>